<protein>
    <recommendedName>
        <fullName evidence="3">Cysteine rich repeat protein</fullName>
    </recommendedName>
</protein>
<dbReference type="OrthoDB" id="7060861at2"/>
<reference evidence="1 2" key="1">
    <citation type="submission" date="2018-07" db="EMBL/GenBank/DDBJ databases">
        <authorList>
            <person name="Quirk P.G."/>
            <person name="Krulwich T.A."/>
        </authorList>
    </citation>
    <scope>NUCLEOTIDE SEQUENCE [LARGE SCALE GENOMIC DNA]</scope>
    <source>
        <strain evidence="1 2">CC-BB4</strain>
    </source>
</reference>
<proteinExistence type="predicted"/>
<sequence length="71" mass="7292">MAIMTGGAAQAQSGAEPNARVRQACKADVYALCAGVMPGGGRIKQCMLEKRDQLSEGCRSALVAARNAPGK</sequence>
<dbReference type="Proteomes" id="UP000254889">
    <property type="component" value="Chromosome"/>
</dbReference>
<evidence type="ECO:0008006" key="3">
    <source>
        <dbReference type="Google" id="ProtNLM"/>
    </source>
</evidence>
<gene>
    <name evidence="1" type="ORF">DW352_04380</name>
</gene>
<name>A0A346A3V9_9HYPH</name>
<evidence type="ECO:0000313" key="2">
    <source>
        <dbReference type="Proteomes" id="UP000254889"/>
    </source>
</evidence>
<accession>A0A346A3V9</accession>
<organism evidence="1 2">
    <name type="scientific">Pseudolabrys taiwanensis</name>
    <dbReference type="NCBI Taxonomy" id="331696"/>
    <lineage>
        <taxon>Bacteria</taxon>
        <taxon>Pseudomonadati</taxon>
        <taxon>Pseudomonadota</taxon>
        <taxon>Alphaproteobacteria</taxon>
        <taxon>Hyphomicrobiales</taxon>
        <taxon>Xanthobacteraceae</taxon>
        <taxon>Pseudolabrys</taxon>
    </lineage>
</organism>
<keyword evidence="2" id="KW-1185">Reference proteome</keyword>
<dbReference type="KEGG" id="ptaw:DW352_04380"/>
<evidence type="ECO:0000313" key="1">
    <source>
        <dbReference type="EMBL" id="AXK83856.1"/>
    </source>
</evidence>
<dbReference type="AlphaFoldDB" id="A0A346A3V9"/>
<dbReference type="EMBL" id="CP031417">
    <property type="protein sequence ID" value="AXK83856.1"/>
    <property type="molecule type" value="Genomic_DNA"/>
</dbReference>